<comment type="function">
    <text evidence="2">Decapping enzyme for NAD-capped RNAs: specifically hydrolyzes the nicotinamide adenine dinucleotide (NAD) cap from a subset of RNAs by removing the entire NAD moiety from the 5'-end of an NAD-capped RNA.</text>
</comment>
<dbReference type="GO" id="GO:0034353">
    <property type="term" value="F:mRNA 5'-diphosphatase activity"/>
    <property type="evidence" value="ECO:0007669"/>
    <property type="project" value="TreeGrafter"/>
</dbReference>
<keyword evidence="2" id="KW-0479">Metal-binding</keyword>
<accession>A0AAF3EJZ7</accession>
<comment type="cofactor">
    <cofactor evidence="2">
        <name>a divalent metal cation</name>
        <dbReference type="ChEBI" id="CHEBI:60240"/>
    </cofactor>
</comment>
<keyword evidence="2" id="KW-0694">RNA-binding</keyword>
<proteinExistence type="inferred from homology"/>
<dbReference type="PANTHER" id="PTHR12395:SF9">
    <property type="entry name" value="DECAPPING AND EXORIBONUCLEASE PROTEIN"/>
    <property type="match status" value="1"/>
</dbReference>
<dbReference type="InterPro" id="IPR013961">
    <property type="entry name" value="RAI1"/>
</dbReference>
<reference evidence="5" key="1">
    <citation type="submission" date="2024-02" db="UniProtKB">
        <authorList>
            <consortium name="WormBaseParasite"/>
        </authorList>
    </citation>
    <scope>IDENTIFICATION</scope>
</reference>
<dbReference type="GO" id="GO:0110155">
    <property type="term" value="P:NAD-cap decapping"/>
    <property type="evidence" value="ECO:0007669"/>
    <property type="project" value="TreeGrafter"/>
</dbReference>
<dbReference type="GO" id="GO:0005634">
    <property type="term" value="C:nucleus"/>
    <property type="evidence" value="ECO:0007669"/>
    <property type="project" value="UniProtKB-SubCell"/>
</dbReference>
<evidence type="ECO:0000313" key="4">
    <source>
        <dbReference type="Proteomes" id="UP000887575"/>
    </source>
</evidence>
<dbReference type="GO" id="GO:0004518">
    <property type="term" value="F:nuclease activity"/>
    <property type="evidence" value="ECO:0007669"/>
    <property type="project" value="UniProtKB-KW"/>
</dbReference>
<sequence length="352" mass="40155">MEQIGVSPKSYDAQFPSFACPTPIGEYTINEERKIEIGRAKARYLYSRLIDEKGLRLDLSDGFATFQPKDSDQKLNALLAWICTQSPSGGRLKQCLHETDFVCWRGLLTKISATPFSQNDDWSFIARKAKGVIFLLEQETEAQALRKAKMSPRDHLMTYWGFKFEQYTSTRDIDGVPSTSEPVTQNEEFGVVVKTKLSTPNGPIRLVYSGEVDCIDENGDLVELKTQRQALEGGFWRQKSMKWWLQSFLLGIKQIVVGFRDDEGYVHRIQVSPVVVNDLPRKGQWQGNICFNFLATVLGKVKTLLENENSSEPSCTITYDPTKRSVTFEKNLVEDFFNTDFRHHFSLEPPPP</sequence>
<name>A0AAF3EJZ7_9BILA</name>
<organism evidence="4 5">
    <name type="scientific">Mesorhabditis belari</name>
    <dbReference type="NCBI Taxonomy" id="2138241"/>
    <lineage>
        <taxon>Eukaryota</taxon>
        <taxon>Metazoa</taxon>
        <taxon>Ecdysozoa</taxon>
        <taxon>Nematoda</taxon>
        <taxon>Chromadorea</taxon>
        <taxon>Rhabditida</taxon>
        <taxon>Rhabditina</taxon>
        <taxon>Rhabditomorpha</taxon>
        <taxon>Rhabditoidea</taxon>
        <taxon>Rhabditidae</taxon>
        <taxon>Mesorhabditinae</taxon>
        <taxon>Mesorhabditis</taxon>
    </lineage>
</organism>
<keyword evidence="2" id="KW-0540">Nuclease</keyword>
<comment type="similarity">
    <text evidence="1 2">Belongs to the DXO/Dom3Z family.</text>
</comment>
<dbReference type="GO" id="GO:0000956">
    <property type="term" value="P:nuclear-transcribed mRNA catabolic process"/>
    <property type="evidence" value="ECO:0007669"/>
    <property type="project" value="TreeGrafter"/>
</dbReference>
<comment type="subcellular location">
    <subcellularLocation>
        <location evidence="2">Nucleus</location>
    </subcellularLocation>
</comment>
<keyword evidence="4" id="KW-1185">Reference proteome</keyword>
<evidence type="ECO:0000256" key="2">
    <source>
        <dbReference type="RuleBase" id="RU367113"/>
    </source>
</evidence>
<dbReference type="GO" id="GO:0003723">
    <property type="term" value="F:RNA binding"/>
    <property type="evidence" value="ECO:0007669"/>
    <property type="project" value="UniProtKB-KW"/>
</dbReference>
<dbReference type="GO" id="GO:0046872">
    <property type="term" value="F:metal ion binding"/>
    <property type="evidence" value="ECO:0007669"/>
    <property type="project" value="UniProtKB-KW"/>
</dbReference>
<dbReference type="InterPro" id="IPR039039">
    <property type="entry name" value="RAI1-like_fam"/>
</dbReference>
<dbReference type="AlphaFoldDB" id="A0AAF3EJZ7"/>
<dbReference type="Proteomes" id="UP000887575">
    <property type="component" value="Unassembled WGS sequence"/>
</dbReference>
<evidence type="ECO:0000256" key="1">
    <source>
        <dbReference type="ARBA" id="ARBA00006562"/>
    </source>
</evidence>
<evidence type="ECO:0000313" key="5">
    <source>
        <dbReference type="WBParaSite" id="MBELARI_LOCUS14318"/>
    </source>
</evidence>
<dbReference type="Pfam" id="PF08652">
    <property type="entry name" value="RAI1"/>
    <property type="match status" value="1"/>
</dbReference>
<dbReference type="EC" id="3.6.1.-" evidence="2"/>
<feature type="domain" description="RAI1-like" evidence="3">
    <location>
        <begin position="21"/>
        <end position="330"/>
    </location>
</feature>
<protein>
    <recommendedName>
        <fullName evidence="2">Decapping nuclease</fullName>
        <ecNumber evidence="2">3.6.1.-</ecNumber>
    </recommendedName>
</protein>
<dbReference type="GO" id="GO:0000166">
    <property type="term" value="F:nucleotide binding"/>
    <property type="evidence" value="ECO:0007669"/>
    <property type="project" value="UniProtKB-KW"/>
</dbReference>
<dbReference type="PANTHER" id="PTHR12395">
    <property type="entry name" value="DOM-3 RELATED"/>
    <property type="match status" value="1"/>
</dbReference>
<evidence type="ECO:0000259" key="3">
    <source>
        <dbReference type="Pfam" id="PF08652"/>
    </source>
</evidence>
<keyword evidence="2" id="KW-0547">Nucleotide-binding</keyword>
<dbReference type="WBParaSite" id="MBELARI_LOCUS14318">
    <property type="protein sequence ID" value="MBELARI_LOCUS14318"/>
    <property type="gene ID" value="MBELARI_LOCUS14318"/>
</dbReference>
<keyword evidence="2" id="KW-0539">Nucleus</keyword>
<dbReference type="GO" id="GO:0005829">
    <property type="term" value="C:cytosol"/>
    <property type="evidence" value="ECO:0007669"/>
    <property type="project" value="TreeGrafter"/>
</dbReference>
<keyword evidence="2" id="KW-0378">Hydrolase</keyword>